<accession>A0A0H5DGS8</accession>
<keyword evidence="2" id="KW-1185">Reference proteome</keyword>
<dbReference type="EMBL" id="CVRL01000013">
    <property type="protein sequence ID" value="CRL10650.1"/>
    <property type="molecule type" value="Genomic_DNA"/>
</dbReference>
<name>A0A0H5DGS8_9RHOB</name>
<dbReference type="RefSeq" id="WP_050673039.1">
    <property type="nucleotide sequence ID" value="NZ_CVRL01000013.1"/>
</dbReference>
<reference evidence="2" key="1">
    <citation type="submission" date="2015-05" db="EMBL/GenBank/DDBJ databases">
        <authorList>
            <person name="Rodrigo-Torres Lidia"/>
            <person name="Arahal R.David."/>
        </authorList>
    </citation>
    <scope>NUCLEOTIDE SEQUENCE [LARGE SCALE GENOMIC DNA]</scope>
    <source>
        <strain evidence="2">CECT 7321</strain>
    </source>
</reference>
<dbReference type="AlphaFoldDB" id="A0A0H5DGS8"/>
<evidence type="ECO:0000313" key="1">
    <source>
        <dbReference type="EMBL" id="CRL10650.1"/>
    </source>
</evidence>
<protein>
    <submittedName>
        <fullName evidence="1">Uncharacterized protein</fullName>
    </submittedName>
</protein>
<sequence length="284" mass="31521">MDWHELRELVEDLASVRVFFIEIAKKQAHLEIVGLERIRRIEGFEKASEVLRSIETRLAEFQRSARFAAPEIHEKVTKILDGSPLIDRASEISLAIEIADSRTLPSKFLPVLSHIAGDYAKLFGIAAFKGAFDSDGVIPLRQMLIDLDRIQPLLKSAEDHFWRRGYEEDETFKPSGVDPEVIRMHIQEAIAAISKETRLGGRERENLEEYLLVAQAELVKSDPSWKKIVGALVIASTILGGLAVAPEAIENVNSAIKYLLGTAFEGMPSPMPNGIASLPPTAET</sequence>
<organism evidence="1 2">
    <name type="scientific">Phaeobacter italicus</name>
    <dbReference type="NCBI Taxonomy" id="481446"/>
    <lineage>
        <taxon>Bacteria</taxon>
        <taxon>Pseudomonadati</taxon>
        <taxon>Pseudomonadota</taxon>
        <taxon>Alphaproteobacteria</taxon>
        <taxon>Rhodobacterales</taxon>
        <taxon>Roseobacteraceae</taxon>
        <taxon>Phaeobacter</taxon>
    </lineage>
</organism>
<proteinExistence type="predicted"/>
<dbReference type="Proteomes" id="UP000043764">
    <property type="component" value="Unassembled WGS sequence"/>
</dbReference>
<gene>
    <name evidence="1" type="ORF">NIT7321_01496</name>
</gene>
<evidence type="ECO:0000313" key="2">
    <source>
        <dbReference type="Proteomes" id="UP000043764"/>
    </source>
</evidence>